<sequence>MLIASVGSSCRRRVLSPYVSYKTLKQIVRTARFGRLDHKPVKCRNGFNRVKNNSEKVEKGEFLLPFRGDVTRVRPKSDLWRAAGFTVLVGGISFSTAAIMDYERSKKQMKQFWSDAMNLFHGMDAENYDSMWNGLSDGQKCVITLIGLNALVFALWKVAALQSLMWQWFTNSYASRSLCAPMILSAFSHSNWIHLSMNMFVVYSFFGRTIDRFLGVDQFCAFYLTAAGVSSLTSLMHKAVIRSPVRALGASGAILSVLVYTCVQMPDARLQIIFIPGFTFSAASGVIGLLAFDAAGLLLGFRLFDHAAHLGGSLFGIFYAWYGEKILWKDFGDRVIKFYRKVFKRDK</sequence>
<dbReference type="Proteomes" id="UP000046393">
    <property type="component" value="Unplaced"/>
</dbReference>
<reference evidence="12" key="1">
    <citation type="submission" date="2017-02" db="UniProtKB">
        <authorList>
            <consortium name="WormBaseParasite"/>
        </authorList>
    </citation>
    <scope>IDENTIFICATION</scope>
</reference>
<feature type="transmembrane region" description="Helical" evidence="9">
    <location>
        <begin position="303"/>
        <end position="322"/>
    </location>
</feature>
<feature type="transmembrane region" description="Helical" evidence="9">
    <location>
        <begin position="141"/>
        <end position="169"/>
    </location>
</feature>
<protein>
    <recommendedName>
        <fullName evidence="4">rhomboid protease</fullName>
        <ecNumber evidence="4">3.4.21.105</ecNumber>
    </recommendedName>
</protein>
<dbReference type="FunFam" id="1.20.1540.10:FF:000012">
    <property type="entry name" value="Rhomboid family protein"/>
    <property type="match status" value="1"/>
</dbReference>
<dbReference type="GO" id="GO:0006465">
    <property type="term" value="P:signal peptide processing"/>
    <property type="evidence" value="ECO:0007669"/>
    <property type="project" value="TreeGrafter"/>
</dbReference>
<dbReference type="SUPFAM" id="SSF144091">
    <property type="entry name" value="Rhomboid-like"/>
    <property type="match status" value="1"/>
</dbReference>
<proteinExistence type="inferred from homology"/>
<dbReference type="Pfam" id="PF01694">
    <property type="entry name" value="Rhomboid"/>
    <property type="match status" value="1"/>
</dbReference>
<keyword evidence="8 9" id="KW-0472">Membrane</keyword>
<feature type="transmembrane region" description="Helical" evidence="9">
    <location>
        <begin position="243"/>
        <end position="263"/>
    </location>
</feature>
<evidence type="ECO:0000256" key="7">
    <source>
        <dbReference type="ARBA" id="ARBA00022989"/>
    </source>
</evidence>
<accession>A0A0N5AXI0</accession>
<evidence type="ECO:0000256" key="9">
    <source>
        <dbReference type="SAM" id="Phobius"/>
    </source>
</evidence>
<keyword evidence="6" id="KW-0378">Hydrolase</keyword>
<feature type="transmembrane region" description="Helical" evidence="9">
    <location>
        <begin position="219"/>
        <end position="237"/>
    </location>
</feature>
<evidence type="ECO:0000256" key="8">
    <source>
        <dbReference type="ARBA" id="ARBA00023136"/>
    </source>
</evidence>
<evidence type="ECO:0000313" key="11">
    <source>
        <dbReference type="Proteomes" id="UP000046393"/>
    </source>
</evidence>
<evidence type="ECO:0000256" key="1">
    <source>
        <dbReference type="ARBA" id="ARBA00000156"/>
    </source>
</evidence>
<feature type="transmembrane region" description="Helical" evidence="9">
    <location>
        <begin position="270"/>
        <end position="291"/>
    </location>
</feature>
<comment type="subcellular location">
    <subcellularLocation>
        <location evidence="2">Membrane</location>
        <topology evidence="2">Multi-pass membrane protein</topology>
    </subcellularLocation>
</comment>
<evidence type="ECO:0000313" key="12">
    <source>
        <dbReference type="WBParaSite" id="SMUV_0000965801-mRNA-1"/>
    </source>
</evidence>
<dbReference type="Gene3D" id="1.20.1540.10">
    <property type="entry name" value="Rhomboid-like"/>
    <property type="match status" value="1"/>
</dbReference>
<dbReference type="PANTHER" id="PTHR43731:SF14">
    <property type="entry name" value="PRESENILIN-ASSOCIATED RHOMBOID-LIKE PROTEIN, MITOCHONDRIAL"/>
    <property type="match status" value="1"/>
</dbReference>
<evidence type="ECO:0000259" key="10">
    <source>
        <dbReference type="Pfam" id="PF01694"/>
    </source>
</evidence>
<dbReference type="PANTHER" id="PTHR43731">
    <property type="entry name" value="RHOMBOID PROTEASE"/>
    <property type="match status" value="1"/>
</dbReference>
<dbReference type="WBParaSite" id="SMUV_0000965801-mRNA-1">
    <property type="protein sequence ID" value="SMUV_0000965801-mRNA-1"/>
    <property type="gene ID" value="SMUV_0000965801"/>
</dbReference>
<dbReference type="InterPro" id="IPR022764">
    <property type="entry name" value="Peptidase_S54_rhomboid_dom"/>
</dbReference>
<name>A0A0N5AXI0_9BILA</name>
<comment type="similarity">
    <text evidence="3">Belongs to the peptidase S54 family.</text>
</comment>
<feature type="transmembrane region" description="Helical" evidence="9">
    <location>
        <begin position="79"/>
        <end position="100"/>
    </location>
</feature>
<dbReference type="STRING" id="451379.A0A0N5AXI0"/>
<evidence type="ECO:0000256" key="6">
    <source>
        <dbReference type="ARBA" id="ARBA00022801"/>
    </source>
</evidence>
<comment type="catalytic activity">
    <reaction evidence="1">
        <text>Cleaves type-1 transmembrane domains using a catalytic dyad composed of serine and histidine that are contributed by different transmembrane domains.</text>
        <dbReference type="EC" id="3.4.21.105"/>
    </reaction>
</comment>
<dbReference type="InterPro" id="IPR035952">
    <property type="entry name" value="Rhomboid-like_sf"/>
</dbReference>
<keyword evidence="11" id="KW-1185">Reference proteome</keyword>
<feature type="domain" description="Peptidase S54 rhomboid" evidence="10">
    <location>
        <begin position="182"/>
        <end position="322"/>
    </location>
</feature>
<evidence type="ECO:0000256" key="4">
    <source>
        <dbReference type="ARBA" id="ARBA00013039"/>
    </source>
</evidence>
<dbReference type="AlphaFoldDB" id="A0A0N5AXI0"/>
<dbReference type="EC" id="3.4.21.105" evidence="4"/>
<evidence type="ECO:0000256" key="5">
    <source>
        <dbReference type="ARBA" id="ARBA00022692"/>
    </source>
</evidence>
<organism evidence="11 12">
    <name type="scientific">Syphacia muris</name>
    <dbReference type="NCBI Taxonomy" id="451379"/>
    <lineage>
        <taxon>Eukaryota</taxon>
        <taxon>Metazoa</taxon>
        <taxon>Ecdysozoa</taxon>
        <taxon>Nematoda</taxon>
        <taxon>Chromadorea</taxon>
        <taxon>Rhabditida</taxon>
        <taxon>Spirurina</taxon>
        <taxon>Oxyuridomorpha</taxon>
        <taxon>Oxyuroidea</taxon>
        <taxon>Oxyuridae</taxon>
        <taxon>Syphacia</taxon>
    </lineage>
</organism>
<dbReference type="GO" id="GO:0004252">
    <property type="term" value="F:serine-type endopeptidase activity"/>
    <property type="evidence" value="ECO:0007669"/>
    <property type="project" value="InterPro"/>
</dbReference>
<feature type="transmembrane region" description="Helical" evidence="9">
    <location>
        <begin position="189"/>
        <end position="207"/>
    </location>
</feature>
<keyword evidence="5 9" id="KW-0812">Transmembrane</keyword>
<keyword evidence="7 9" id="KW-1133">Transmembrane helix</keyword>
<dbReference type="GO" id="GO:0016020">
    <property type="term" value="C:membrane"/>
    <property type="evidence" value="ECO:0007669"/>
    <property type="project" value="UniProtKB-SubCell"/>
</dbReference>
<evidence type="ECO:0000256" key="3">
    <source>
        <dbReference type="ARBA" id="ARBA00009045"/>
    </source>
</evidence>
<dbReference type="InterPro" id="IPR050925">
    <property type="entry name" value="Rhomboid_protease_S54"/>
</dbReference>
<evidence type="ECO:0000256" key="2">
    <source>
        <dbReference type="ARBA" id="ARBA00004141"/>
    </source>
</evidence>